<name>A0ABW2IIE6_9PROT</name>
<protein>
    <submittedName>
        <fullName evidence="1">Uncharacterized protein</fullName>
    </submittedName>
</protein>
<dbReference type="RefSeq" id="WP_382165812.1">
    <property type="nucleotide sequence ID" value="NZ_JBHTBR010000002.1"/>
</dbReference>
<gene>
    <name evidence="1" type="ORF">ACFQS8_03640</name>
</gene>
<proteinExistence type="predicted"/>
<evidence type="ECO:0000313" key="1">
    <source>
        <dbReference type="EMBL" id="MFC7290698.1"/>
    </source>
</evidence>
<organism evidence="1 2">
    <name type="scientific">Hirschia litorea</name>
    <dbReference type="NCBI Taxonomy" id="1199156"/>
    <lineage>
        <taxon>Bacteria</taxon>
        <taxon>Pseudomonadati</taxon>
        <taxon>Pseudomonadota</taxon>
        <taxon>Alphaproteobacteria</taxon>
        <taxon>Hyphomonadales</taxon>
        <taxon>Hyphomonadaceae</taxon>
        <taxon>Hirschia</taxon>
    </lineage>
</organism>
<sequence>MAIPTQIDLDGRTYRGDYTLDGPTITVRYLSRTLSREIGRTPPGVAARGLMTQLVKMVRDLKPAA</sequence>
<comment type="caution">
    <text evidence="1">The sequence shown here is derived from an EMBL/GenBank/DDBJ whole genome shotgun (WGS) entry which is preliminary data.</text>
</comment>
<accession>A0ABW2IIE6</accession>
<evidence type="ECO:0000313" key="2">
    <source>
        <dbReference type="Proteomes" id="UP001596492"/>
    </source>
</evidence>
<dbReference type="Proteomes" id="UP001596492">
    <property type="component" value="Unassembled WGS sequence"/>
</dbReference>
<dbReference type="EMBL" id="JBHTBR010000002">
    <property type="protein sequence ID" value="MFC7290698.1"/>
    <property type="molecule type" value="Genomic_DNA"/>
</dbReference>
<keyword evidence="2" id="KW-1185">Reference proteome</keyword>
<reference evidence="2" key="1">
    <citation type="journal article" date="2019" name="Int. J. Syst. Evol. Microbiol.">
        <title>The Global Catalogue of Microorganisms (GCM) 10K type strain sequencing project: providing services to taxonomists for standard genome sequencing and annotation.</title>
        <authorList>
            <consortium name="The Broad Institute Genomics Platform"/>
            <consortium name="The Broad Institute Genome Sequencing Center for Infectious Disease"/>
            <person name="Wu L."/>
            <person name="Ma J."/>
        </authorList>
    </citation>
    <scope>NUCLEOTIDE SEQUENCE [LARGE SCALE GENOMIC DNA]</scope>
    <source>
        <strain evidence="2">CCUG 51308</strain>
    </source>
</reference>